<sequence>MTLLDFIQKGYSFEDYLERIEDELEEQIELDDPKELVKYYAIGLQRTRRIRKTFKYNQGLEKRIKSIKTDLKFLIISEGWCGDASQIVPVVDILANTLNIESKIVFRDENLDLMEEYNTNGSLSIPIIIGVTPEGEEAFRFGPRPSQAMIFTNRFKQDPDKYSKDDFHEDLQRYYNENNGQDIILEILDSINEYALNIKEQED</sequence>
<comment type="caution">
    <text evidence="1">The sequence shown here is derived from an EMBL/GenBank/DDBJ whole genome shotgun (WGS) entry which is preliminary data.</text>
</comment>
<dbReference type="Pfam" id="PF14595">
    <property type="entry name" value="Thioredoxin_9"/>
    <property type="match status" value="1"/>
</dbReference>
<dbReference type="Gene3D" id="3.40.30.10">
    <property type="entry name" value="Glutaredoxin"/>
    <property type="match status" value="1"/>
</dbReference>
<gene>
    <name evidence="1" type="ORF">IM532_00150</name>
</gene>
<dbReference type="SUPFAM" id="SSF52833">
    <property type="entry name" value="Thioredoxin-like"/>
    <property type="match status" value="1"/>
</dbReference>
<evidence type="ECO:0000313" key="1">
    <source>
        <dbReference type="EMBL" id="MBF0595882.1"/>
    </source>
</evidence>
<proteinExistence type="predicted"/>
<name>A0A8J7FKD4_9FLAO</name>
<reference evidence="1" key="1">
    <citation type="submission" date="2020-10" db="EMBL/GenBank/DDBJ databases">
        <authorList>
            <person name="Lu T."/>
            <person name="Wang Q."/>
            <person name="Han X."/>
        </authorList>
    </citation>
    <scope>NUCLEOTIDE SEQUENCE</scope>
    <source>
        <strain evidence="1">WQ 117</strain>
    </source>
</reference>
<dbReference type="RefSeq" id="WP_194181417.1">
    <property type="nucleotide sequence ID" value="NZ_JADGIK010000001.1"/>
</dbReference>
<keyword evidence="2" id="KW-1185">Reference proteome</keyword>
<accession>A0A8J7FKD4</accession>
<evidence type="ECO:0000313" key="2">
    <source>
        <dbReference type="Proteomes" id="UP000608754"/>
    </source>
</evidence>
<organism evidence="1 2">
    <name type="scientific">Faecalibacter rhinopitheci</name>
    <dbReference type="NCBI Taxonomy" id="2779678"/>
    <lineage>
        <taxon>Bacteria</taxon>
        <taxon>Pseudomonadati</taxon>
        <taxon>Bacteroidota</taxon>
        <taxon>Flavobacteriia</taxon>
        <taxon>Flavobacteriales</taxon>
        <taxon>Weeksellaceae</taxon>
        <taxon>Faecalibacter</taxon>
    </lineage>
</organism>
<protein>
    <submittedName>
        <fullName evidence="1">Thioredoxin family protein</fullName>
    </submittedName>
</protein>
<dbReference type="Proteomes" id="UP000608754">
    <property type="component" value="Unassembled WGS sequence"/>
</dbReference>
<dbReference type="EMBL" id="JADGIK010000001">
    <property type="protein sequence ID" value="MBF0595882.1"/>
    <property type="molecule type" value="Genomic_DNA"/>
</dbReference>
<dbReference type="AlphaFoldDB" id="A0A8J7FKD4"/>
<dbReference type="InterPro" id="IPR036249">
    <property type="entry name" value="Thioredoxin-like_sf"/>
</dbReference>